<dbReference type="InterPro" id="IPR000551">
    <property type="entry name" value="MerR-type_HTH_dom"/>
</dbReference>
<dbReference type="PANTHER" id="PTHR30204">
    <property type="entry name" value="REDOX-CYCLING DRUG-SENSING TRANSCRIPTIONAL ACTIVATOR SOXR"/>
    <property type="match status" value="1"/>
</dbReference>
<dbReference type="Pfam" id="PF13411">
    <property type="entry name" value="MerR_1"/>
    <property type="match status" value="1"/>
</dbReference>
<sequence>MTDAAVPVGTPPRPTAAPSSIGEVCDHLGITAHTARYYERIGLIEVGRSPSGHRVFDQRAVDRLDFLVRMRSSGMGISELTRYVDLVNQGESTIPERLQIMRNQRQRIIDQIHDLERALTATEYKIAVYGGAPDDTSHPPKGHHS</sequence>
<feature type="region of interest" description="Disordered" evidence="2">
    <location>
        <begin position="1"/>
        <end position="20"/>
    </location>
</feature>
<name>A0ABV4EM28_BREEP</name>
<accession>A0ABV4EM28</accession>
<evidence type="ECO:0000256" key="2">
    <source>
        <dbReference type="SAM" id="MobiDB-lite"/>
    </source>
</evidence>
<dbReference type="GO" id="GO:0003677">
    <property type="term" value="F:DNA binding"/>
    <property type="evidence" value="ECO:0007669"/>
    <property type="project" value="UniProtKB-KW"/>
</dbReference>
<feature type="domain" description="HTH merR-type" evidence="3">
    <location>
        <begin position="20"/>
        <end position="86"/>
    </location>
</feature>
<dbReference type="EMBL" id="JBGBYS010000013">
    <property type="protein sequence ID" value="MEY9259331.1"/>
    <property type="molecule type" value="Genomic_DNA"/>
</dbReference>
<dbReference type="InterPro" id="IPR047057">
    <property type="entry name" value="MerR_fam"/>
</dbReference>
<evidence type="ECO:0000313" key="4">
    <source>
        <dbReference type="EMBL" id="MEY9259331.1"/>
    </source>
</evidence>
<dbReference type="InterPro" id="IPR009061">
    <property type="entry name" value="DNA-bd_dom_put_sf"/>
</dbReference>
<dbReference type="PROSITE" id="PS50937">
    <property type="entry name" value="HTH_MERR_2"/>
    <property type="match status" value="1"/>
</dbReference>
<dbReference type="SMART" id="SM00422">
    <property type="entry name" value="HTH_MERR"/>
    <property type="match status" value="1"/>
</dbReference>
<protein>
    <submittedName>
        <fullName evidence="4">DNA-binding transcriptional MerR regulator</fullName>
    </submittedName>
</protein>
<dbReference type="SUPFAM" id="SSF46955">
    <property type="entry name" value="Putative DNA-binding domain"/>
    <property type="match status" value="1"/>
</dbReference>
<comment type="caution">
    <text evidence="4">The sequence shown here is derived from an EMBL/GenBank/DDBJ whole genome shotgun (WGS) entry which is preliminary data.</text>
</comment>
<reference evidence="4 5" key="1">
    <citation type="submission" date="2024-07" db="EMBL/GenBank/DDBJ databases">
        <title>Mealworm larvae gut microbial communities from Newark, Delaware, USA.</title>
        <authorList>
            <person name="Blenner M."/>
        </authorList>
    </citation>
    <scope>NUCLEOTIDE SEQUENCE [LARGE SCALE GENOMIC DNA]</scope>
    <source>
        <strain evidence="4 5">UD i117</strain>
    </source>
</reference>
<gene>
    <name evidence="4" type="ORF">ABH903_002363</name>
</gene>
<dbReference type="CDD" id="cd01109">
    <property type="entry name" value="HTH_YyaN"/>
    <property type="match status" value="1"/>
</dbReference>
<evidence type="ECO:0000256" key="1">
    <source>
        <dbReference type="ARBA" id="ARBA00023125"/>
    </source>
</evidence>
<evidence type="ECO:0000259" key="3">
    <source>
        <dbReference type="PROSITE" id="PS50937"/>
    </source>
</evidence>
<evidence type="ECO:0000313" key="5">
    <source>
        <dbReference type="Proteomes" id="UP001565435"/>
    </source>
</evidence>
<proteinExistence type="predicted"/>
<dbReference type="Gene3D" id="1.10.1660.10">
    <property type="match status" value="1"/>
</dbReference>
<organism evidence="4 5">
    <name type="scientific">Brevibacterium epidermidis</name>
    <dbReference type="NCBI Taxonomy" id="1698"/>
    <lineage>
        <taxon>Bacteria</taxon>
        <taxon>Bacillati</taxon>
        <taxon>Actinomycetota</taxon>
        <taxon>Actinomycetes</taxon>
        <taxon>Micrococcales</taxon>
        <taxon>Brevibacteriaceae</taxon>
        <taxon>Brevibacterium</taxon>
    </lineage>
</organism>
<dbReference type="PRINTS" id="PR00040">
    <property type="entry name" value="HTHMERR"/>
</dbReference>
<dbReference type="RefSeq" id="WP_098730035.1">
    <property type="nucleotide sequence ID" value="NZ_JBGBYS010000013.1"/>
</dbReference>
<keyword evidence="5" id="KW-1185">Reference proteome</keyword>
<dbReference type="PANTHER" id="PTHR30204:SF98">
    <property type="entry name" value="HTH-TYPE TRANSCRIPTIONAL REGULATOR ADHR"/>
    <property type="match status" value="1"/>
</dbReference>
<keyword evidence="1 4" id="KW-0238">DNA-binding</keyword>
<dbReference type="Proteomes" id="UP001565435">
    <property type="component" value="Unassembled WGS sequence"/>
</dbReference>